<dbReference type="KEGG" id="sil:SPO0492"/>
<dbReference type="Pfam" id="PF00027">
    <property type="entry name" value="cNMP_binding"/>
    <property type="match status" value="1"/>
</dbReference>
<reference evidence="3 4" key="2">
    <citation type="journal article" date="2014" name="Stand. Genomic Sci.">
        <title>An updated genome annotation for the model marine bacterium Ruegeria pomeroyi DSS-3.</title>
        <authorList>
            <person name="Rivers A.R."/>
            <person name="Smith C.B."/>
            <person name="Moran M.A."/>
        </authorList>
    </citation>
    <scope>GENOME REANNOTATION</scope>
    <source>
        <strain evidence="4">ATCC 700808 / DSM 15171 / DSS-3</strain>
    </source>
</reference>
<gene>
    <name evidence="3" type="ordered locus">SPO0492</name>
</gene>
<dbReference type="InterPro" id="IPR018490">
    <property type="entry name" value="cNMP-bd_dom_sf"/>
</dbReference>
<dbReference type="PROSITE" id="PS50042">
    <property type="entry name" value="CNMP_BINDING_3"/>
    <property type="match status" value="1"/>
</dbReference>
<keyword evidence="1" id="KW-1133">Transmembrane helix</keyword>
<dbReference type="CDD" id="cd00038">
    <property type="entry name" value="CAP_ED"/>
    <property type="match status" value="1"/>
</dbReference>
<feature type="transmembrane region" description="Helical" evidence="1">
    <location>
        <begin position="104"/>
        <end position="122"/>
    </location>
</feature>
<dbReference type="EMBL" id="CP000031">
    <property type="protein sequence ID" value="AAV93809.1"/>
    <property type="molecule type" value="Genomic_DNA"/>
</dbReference>
<reference evidence="3 4" key="1">
    <citation type="journal article" date="2004" name="Nature">
        <title>Genome sequence of Silicibacter pomeroyi reveals adaptations to the marine environment.</title>
        <authorList>
            <person name="Moran M.A."/>
            <person name="Buchan A."/>
            <person name="Gonzalez J.M."/>
            <person name="Heidelberg J.F."/>
            <person name="Whitman W.B."/>
            <person name="Kiene R.P."/>
            <person name="Henriksen J.R."/>
            <person name="King G.M."/>
            <person name="Belas R."/>
            <person name="Fuqua C."/>
            <person name="Brinkac L."/>
            <person name="Lewis M."/>
            <person name="Johri S."/>
            <person name="Weaver B."/>
            <person name="Pai G."/>
            <person name="Eisen J.A."/>
            <person name="Rahe E."/>
            <person name="Sheldon W.M."/>
            <person name="Ye W."/>
            <person name="Miller T.R."/>
            <person name="Carlton J."/>
            <person name="Rasko D.A."/>
            <person name="Paulsen I.T."/>
            <person name="Ren Q."/>
            <person name="Daugherty S.C."/>
            <person name="Deboy R.T."/>
            <person name="Dodson R.J."/>
            <person name="Durkin A.S."/>
            <person name="Madupu R."/>
            <person name="Nelson W.C."/>
            <person name="Sullivan S.A."/>
            <person name="Rosovitz M.J."/>
            <person name="Haft D.H."/>
            <person name="Selengut J."/>
            <person name="Ward N."/>
        </authorList>
    </citation>
    <scope>NUCLEOTIDE SEQUENCE [LARGE SCALE GENOMIC DNA]</scope>
    <source>
        <strain evidence="4">ATCC 700808 / DSM 15171 / DSS-3</strain>
    </source>
</reference>
<feature type="domain" description="Cyclic nucleotide-binding" evidence="2">
    <location>
        <begin position="141"/>
        <end position="238"/>
    </location>
</feature>
<dbReference type="Proteomes" id="UP000001023">
    <property type="component" value="Chromosome"/>
</dbReference>
<evidence type="ECO:0000313" key="3">
    <source>
        <dbReference type="EMBL" id="AAV93809.1"/>
    </source>
</evidence>
<protein>
    <submittedName>
        <fullName evidence="3">Cyclic nucleotide-binding domain protein</fullName>
    </submittedName>
</protein>
<evidence type="ECO:0000256" key="1">
    <source>
        <dbReference type="SAM" id="Phobius"/>
    </source>
</evidence>
<name>Q5LW51_RUEPO</name>
<keyword evidence="1" id="KW-0812">Transmembrane</keyword>
<dbReference type="eggNOG" id="COG0664">
    <property type="taxonomic scope" value="Bacteria"/>
</dbReference>
<dbReference type="HOGENOM" id="CLU_1223515_0_0_5"/>
<keyword evidence="4" id="KW-1185">Reference proteome</keyword>
<sequence>MVDVPRRVTAARIRSLSPGCASPLPETCRRAIAGGGRPVCPPGPEHAGMELDFIIEGWAGHLSYLLLVLSMLMRHMLWLRLFVIASAMAGIAFDHFWLQNPVGVFWQSLLVLVNVAELALLWRNDRRARFTVEEDRFRETLLSGLSPGRCRRLLDLGRWETLSTGTVLTREGQRPEFLTYMASGAVRIERQGRLLRLVGEGHFIGEMSMMGDGLAVATAVMQDSGRVWRIERVKLDRLRESSPAAMAAIETGVARDMRAKLAYQNTGPDTAAQPADGPAD</sequence>
<dbReference type="PaxDb" id="246200-SPO0492"/>
<dbReference type="AlphaFoldDB" id="Q5LW51"/>
<proteinExistence type="predicted"/>
<dbReference type="Gene3D" id="2.60.120.10">
    <property type="entry name" value="Jelly Rolls"/>
    <property type="match status" value="1"/>
</dbReference>
<keyword evidence="1" id="KW-0472">Membrane</keyword>
<accession>Q5LW51</accession>
<dbReference type="InterPro" id="IPR000595">
    <property type="entry name" value="cNMP-bd_dom"/>
</dbReference>
<dbReference type="SMART" id="SM00100">
    <property type="entry name" value="cNMP"/>
    <property type="match status" value="1"/>
</dbReference>
<evidence type="ECO:0000313" key="4">
    <source>
        <dbReference type="Proteomes" id="UP000001023"/>
    </source>
</evidence>
<dbReference type="InterPro" id="IPR014710">
    <property type="entry name" value="RmlC-like_jellyroll"/>
</dbReference>
<feature type="transmembrane region" description="Helical" evidence="1">
    <location>
        <begin position="79"/>
        <end position="98"/>
    </location>
</feature>
<organism evidence="3 4">
    <name type="scientific">Ruegeria pomeroyi (strain ATCC 700808 / DSM 15171 / DSS-3)</name>
    <name type="common">Silicibacter pomeroyi</name>
    <dbReference type="NCBI Taxonomy" id="246200"/>
    <lineage>
        <taxon>Bacteria</taxon>
        <taxon>Pseudomonadati</taxon>
        <taxon>Pseudomonadota</taxon>
        <taxon>Alphaproteobacteria</taxon>
        <taxon>Rhodobacterales</taxon>
        <taxon>Roseobacteraceae</taxon>
        <taxon>Ruegeria</taxon>
    </lineage>
</organism>
<dbReference type="SUPFAM" id="SSF51206">
    <property type="entry name" value="cAMP-binding domain-like"/>
    <property type="match status" value="1"/>
</dbReference>
<evidence type="ECO:0000259" key="2">
    <source>
        <dbReference type="PROSITE" id="PS50042"/>
    </source>
</evidence>
<dbReference type="STRING" id="246200.SPO0492"/>